<reference evidence="2 3" key="1">
    <citation type="submission" date="2024-10" db="EMBL/GenBank/DDBJ databases">
        <title>The Natural Products Discovery Center: Release of the First 8490 Sequenced Strains for Exploring Actinobacteria Biosynthetic Diversity.</title>
        <authorList>
            <person name="Kalkreuter E."/>
            <person name="Kautsar S.A."/>
            <person name="Yang D."/>
            <person name="Bader C.D."/>
            <person name="Teijaro C.N."/>
            <person name="Fluegel L."/>
            <person name="Davis C.M."/>
            <person name="Simpson J.R."/>
            <person name="Lauterbach L."/>
            <person name="Steele A.D."/>
            <person name="Gui C."/>
            <person name="Meng S."/>
            <person name="Li G."/>
            <person name="Viehrig K."/>
            <person name="Ye F."/>
            <person name="Su P."/>
            <person name="Kiefer A.F."/>
            <person name="Nichols A."/>
            <person name="Cepeda A.J."/>
            <person name="Yan W."/>
            <person name="Fan B."/>
            <person name="Jiang Y."/>
            <person name="Adhikari A."/>
            <person name="Zheng C.-J."/>
            <person name="Schuster L."/>
            <person name="Cowan T.M."/>
            <person name="Smanski M.J."/>
            <person name="Chevrette M.G."/>
            <person name="De Carvalho L.P.S."/>
            <person name="Shen B."/>
        </authorList>
    </citation>
    <scope>NUCLEOTIDE SEQUENCE [LARGE SCALE GENOMIC DNA]</scope>
    <source>
        <strain evidence="2 3">NPDC049503</strain>
    </source>
</reference>
<name>A0ABW8AFV3_9ACTN</name>
<dbReference type="RefSeq" id="WP_397025952.1">
    <property type="nucleotide sequence ID" value="NZ_JBITMB010000014.1"/>
</dbReference>
<sequence length="339" mass="35479">MRLLLAAATGAALLVGGAHLPVAYAATAGPDFDGPAVADASIPADGDVEVTVTLSLRDPRTVTAVTGHVTPPGGSRRDVTFDLKPSTAARAAIAGRFTVGSDDPPGAWRLNVQVAREGDPARVTTFALHVAGRQRVDTAAVSPNPVLLVRGKDVKVSVLAGVTGAETVSARLVSVGSHDTYRLGDLERGSDGRYRGVTYLSDDTAPGEWRLEVSARRGGQTMKGSAAFTVRAPEQGASKKVRARVTLAAPARVAKGGQVKLRGTVHRGTAAYARKRLAVYFKAAGTTTYRLLGHVRANASGRYAVSYPARRDGYFRVKAASTSKTRGALSPQEFVDVRP</sequence>
<feature type="chain" id="PRO_5045380919" evidence="1">
    <location>
        <begin position="26"/>
        <end position="339"/>
    </location>
</feature>
<dbReference type="EMBL" id="JBITMB010000014">
    <property type="protein sequence ID" value="MFI7445478.1"/>
    <property type="molecule type" value="Genomic_DNA"/>
</dbReference>
<keyword evidence="1" id="KW-0732">Signal</keyword>
<comment type="caution">
    <text evidence="2">The sequence shown here is derived from an EMBL/GenBank/DDBJ whole genome shotgun (WGS) entry which is preliminary data.</text>
</comment>
<evidence type="ECO:0000313" key="2">
    <source>
        <dbReference type="EMBL" id="MFI7445478.1"/>
    </source>
</evidence>
<proteinExistence type="predicted"/>
<evidence type="ECO:0000256" key="1">
    <source>
        <dbReference type="SAM" id="SignalP"/>
    </source>
</evidence>
<evidence type="ECO:0000313" key="3">
    <source>
        <dbReference type="Proteomes" id="UP001612928"/>
    </source>
</evidence>
<gene>
    <name evidence="2" type="ORF">ACIBP5_36400</name>
</gene>
<keyword evidence="3" id="KW-1185">Reference proteome</keyword>
<accession>A0ABW8AFV3</accession>
<feature type="signal peptide" evidence="1">
    <location>
        <begin position="1"/>
        <end position="25"/>
    </location>
</feature>
<dbReference type="Proteomes" id="UP001612928">
    <property type="component" value="Unassembled WGS sequence"/>
</dbReference>
<organism evidence="2 3">
    <name type="scientific">Nonomuraea indica</name>
    <dbReference type="NCBI Taxonomy" id="1581193"/>
    <lineage>
        <taxon>Bacteria</taxon>
        <taxon>Bacillati</taxon>
        <taxon>Actinomycetota</taxon>
        <taxon>Actinomycetes</taxon>
        <taxon>Streptosporangiales</taxon>
        <taxon>Streptosporangiaceae</taxon>
        <taxon>Nonomuraea</taxon>
    </lineage>
</organism>
<protein>
    <submittedName>
        <fullName evidence="2">Uncharacterized protein</fullName>
    </submittedName>
</protein>